<dbReference type="SUPFAM" id="SSF50630">
    <property type="entry name" value="Acid proteases"/>
    <property type="match status" value="1"/>
</dbReference>
<dbReference type="AlphaFoldDB" id="A0A8X6PNT3"/>
<name>A0A8X6PNT3_NEPPI</name>
<evidence type="ECO:0000313" key="1">
    <source>
        <dbReference type="EMBL" id="GFT76118.1"/>
    </source>
</evidence>
<organism evidence="1 2">
    <name type="scientific">Nephila pilipes</name>
    <name type="common">Giant wood spider</name>
    <name type="synonym">Nephila maculata</name>
    <dbReference type="NCBI Taxonomy" id="299642"/>
    <lineage>
        <taxon>Eukaryota</taxon>
        <taxon>Metazoa</taxon>
        <taxon>Ecdysozoa</taxon>
        <taxon>Arthropoda</taxon>
        <taxon>Chelicerata</taxon>
        <taxon>Arachnida</taxon>
        <taxon>Araneae</taxon>
        <taxon>Araneomorphae</taxon>
        <taxon>Entelegynae</taxon>
        <taxon>Araneoidea</taxon>
        <taxon>Nephilidae</taxon>
        <taxon>Nephila</taxon>
    </lineage>
</organism>
<keyword evidence="2" id="KW-1185">Reference proteome</keyword>
<evidence type="ECO:0000313" key="2">
    <source>
        <dbReference type="Proteomes" id="UP000887013"/>
    </source>
</evidence>
<dbReference type="Proteomes" id="UP000887013">
    <property type="component" value="Unassembled WGS sequence"/>
</dbReference>
<reference evidence="1" key="1">
    <citation type="submission" date="2020-08" db="EMBL/GenBank/DDBJ databases">
        <title>Multicomponent nature underlies the extraordinary mechanical properties of spider dragline silk.</title>
        <authorList>
            <person name="Kono N."/>
            <person name="Nakamura H."/>
            <person name="Mori M."/>
            <person name="Yoshida Y."/>
            <person name="Ohtoshi R."/>
            <person name="Malay A.D."/>
            <person name="Moran D.A.P."/>
            <person name="Tomita M."/>
            <person name="Numata K."/>
            <person name="Arakawa K."/>
        </authorList>
    </citation>
    <scope>NUCLEOTIDE SEQUENCE</scope>
</reference>
<dbReference type="InterPro" id="IPR021109">
    <property type="entry name" value="Peptidase_aspartic_dom_sf"/>
</dbReference>
<dbReference type="Gene3D" id="2.40.70.10">
    <property type="entry name" value="Acid Proteases"/>
    <property type="match status" value="1"/>
</dbReference>
<accession>A0A8X6PNT3</accession>
<sequence>MRLIRVKILKKRMLRKCFICHSPKHLRYNCPEVKKESEPERPSNFEVRTYFVVPLKGLYLKYITHGEKTISSLIDTCSSVSLIREDVSTKIVDQHKFSKKFNNLSGIGKSQVFTKGTFKHDLVIDEDRYSLTWYVVLIKHLNFEAIIGRDILEQASLMFTEEGVEFFKYEGKNYQDQKVSIRPEAKGSIEEIKSENYRTYNKKGKKAPQYQIDDLITV</sequence>
<gene>
    <name evidence="1" type="primary">AVEN_130998_1</name>
    <name evidence="1" type="ORF">NPIL_227091</name>
</gene>
<proteinExistence type="predicted"/>
<protein>
    <submittedName>
        <fullName evidence="1">Peptidase A2 domain-containing protein</fullName>
    </submittedName>
</protein>
<dbReference type="CDD" id="cd00303">
    <property type="entry name" value="retropepsin_like"/>
    <property type="match status" value="1"/>
</dbReference>
<dbReference type="EMBL" id="BMAW01022070">
    <property type="protein sequence ID" value="GFT76118.1"/>
    <property type="molecule type" value="Genomic_DNA"/>
</dbReference>
<comment type="caution">
    <text evidence="1">The sequence shown here is derived from an EMBL/GenBank/DDBJ whole genome shotgun (WGS) entry which is preliminary data.</text>
</comment>